<evidence type="ECO:0000256" key="3">
    <source>
        <dbReference type="ARBA" id="ARBA00022777"/>
    </source>
</evidence>
<keyword evidence="3" id="KW-0418">Kinase</keyword>
<evidence type="ECO:0000256" key="4">
    <source>
        <dbReference type="ARBA" id="ARBA00022840"/>
    </source>
</evidence>
<accession>A0A9N9JN16</accession>
<dbReference type="InterPro" id="IPR001245">
    <property type="entry name" value="Ser-Thr/Tyr_kinase_cat_dom"/>
</dbReference>
<gene>
    <name evidence="6" type="ORF">CPELLU_LOCUS16747</name>
</gene>
<keyword evidence="7" id="KW-1185">Reference proteome</keyword>
<dbReference type="OrthoDB" id="10261027at2759"/>
<dbReference type="InterPro" id="IPR051681">
    <property type="entry name" value="Ser/Thr_Kinases-Pseudokinases"/>
</dbReference>
<dbReference type="SUPFAM" id="SSF56112">
    <property type="entry name" value="Protein kinase-like (PK-like)"/>
    <property type="match status" value="1"/>
</dbReference>
<dbReference type="EMBL" id="CAJVQA010025691">
    <property type="protein sequence ID" value="CAG8786839.1"/>
    <property type="molecule type" value="Genomic_DNA"/>
</dbReference>
<dbReference type="Gene3D" id="1.10.510.10">
    <property type="entry name" value="Transferase(Phosphotransferase) domain 1"/>
    <property type="match status" value="1"/>
</dbReference>
<sequence>MVQIPKNKIVSRIENCKEKCKWYDFSDIIEIRMNIYRAKWNSKIVVLKKPQEFERIRKTGVLKALTHDIQHPNIIRFYAITNGKIIFTTKYDIYGLGVILWEISSCRIPFDGKTFLEIMALTQNGVREIPTRMSLKYDNLYKSCWDGNPDNRPEANVILETAAVKAKLIDFPPFIIIQENFINSIDIHADEGLIPQGRSFDT</sequence>
<dbReference type="PANTHER" id="PTHR44329">
    <property type="entry name" value="SERINE/THREONINE-PROTEIN KINASE TNNI3K-RELATED"/>
    <property type="match status" value="1"/>
</dbReference>
<comment type="caution">
    <text evidence="6">The sequence shown here is derived from an EMBL/GenBank/DDBJ whole genome shotgun (WGS) entry which is preliminary data.</text>
</comment>
<name>A0A9N9JN16_9GLOM</name>
<evidence type="ECO:0000256" key="1">
    <source>
        <dbReference type="ARBA" id="ARBA00022679"/>
    </source>
</evidence>
<feature type="non-terminal residue" evidence="6">
    <location>
        <position position="202"/>
    </location>
</feature>
<dbReference type="Proteomes" id="UP000789759">
    <property type="component" value="Unassembled WGS sequence"/>
</dbReference>
<dbReference type="InterPro" id="IPR000719">
    <property type="entry name" value="Prot_kinase_dom"/>
</dbReference>
<evidence type="ECO:0000256" key="2">
    <source>
        <dbReference type="ARBA" id="ARBA00022741"/>
    </source>
</evidence>
<reference evidence="6" key="1">
    <citation type="submission" date="2021-06" db="EMBL/GenBank/DDBJ databases">
        <authorList>
            <person name="Kallberg Y."/>
            <person name="Tangrot J."/>
            <person name="Rosling A."/>
        </authorList>
    </citation>
    <scope>NUCLEOTIDE SEQUENCE</scope>
    <source>
        <strain evidence="6">FL966</strain>
    </source>
</reference>
<keyword evidence="4" id="KW-0067">ATP-binding</keyword>
<dbReference type="Pfam" id="PF07714">
    <property type="entry name" value="PK_Tyr_Ser-Thr"/>
    <property type="match status" value="1"/>
</dbReference>
<dbReference type="GO" id="GO:0005524">
    <property type="term" value="F:ATP binding"/>
    <property type="evidence" value="ECO:0007669"/>
    <property type="project" value="UniProtKB-KW"/>
</dbReference>
<organism evidence="6 7">
    <name type="scientific">Cetraspora pellucida</name>
    <dbReference type="NCBI Taxonomy" id="1433469"/>
    <lineage>
        <taxon>Eukaryota</taxon>
        <taxon>Fungi</taxon>
        <taxon>Fungi incertae sedis</taxon>
        <taxon>Mucoromycota</taxon>
        <taxon>Glomeromycotina</taxon>
        <taxon>Glomeromycetes</taxon>
        <taxon>Diversisporales</taxon>
        <taxon>Gigasporaceae</taxon>
        <taxon>Cetraspora</taxon>
    </lineage>
</organism>
<dbReference type="AlphaFoldDB" id="A0A9N9JN16"/>
<proteinExistence type="predicted"/>
<protein>
    <submittedName>
        <fullName evidence="6">23265_t:CDS:1</fullName>
    </submittedName>
</protein>
<evidence type="ECO:0000259" key="5">
    <source>
        <dbReference type="PROSITE" id="PS50011"/>
    </source>
</evidence>
<evidence type="ECO:0000313" key="6">
    <source>
        <dbReference type="EMBL" id="CAG8786839.1"/>
    </source>
</evidence>
<feature type="domain" description="Protein kinase" evidence="5">
    <location>
        <begin position="1"/>
        <end position="175"/>
    </location>
</feature>
<dbReference type="PROSITE" id="PS50011">
    <property type="entry name" value="PROTEIN_KINASE_DOM"/>
    <property type="match status" value="1"/>
</dbReference>
<dbReference type="GO" id="GO:0004674">
    <property type="term" value="F:protein serine/threonine kinase activity"/>
    <property type="evidence" value="ECO:0007669"/>
    <property type="project" value="TreeGrafter"/>
</dbReference>
<dbReference type="PANTHER" id="PTHR44329:SF288">
    <property type="entry name" value="MITOGEN-ACTIVATED PROTEIN KINASE KINASE KINASE 20"/>
    <property type="match status" value="1"/>
</dbReference>
<dbReference type="InterPro" id="IPR011009">
    <property type="entry name" value="Kinase-like_dom_sf"/>
</dbReference>
<keyword evidence="2" id="KW-0547">Nucleotide-binding</keyword>
<keyword evidence="1" id="KW-0808">Transferase</keyword>
<evidence type="ECO:0000313" key="7">
    <source>
        <dbReference type="Proteomes" id="UP000789759"/>
    </source>
</evidence>
<dbReference type="Gene3D" id="3.30.200.20">
    <property type="entry name" value="Phosphorylase Kinase, domain 1"/>
    <property type="match status" value="1"/>
</dbReference>